<keyword evidence="4" id="KW-0238">DNA-binding</keyword>
<dbReference type="InterPro" id="IPR013324">
    <property type="entry name" value="RNA_pol_sigma_r3/r4-like"/>
</dbReference>
<sequence>MITSSLNAVQTKSDRSLLRRFRSGEQDAATEIYVRYARRLQALASKQTGADLGSRFDPEDVVQSVFRTFFRRASAGFYEVPDGEELWRLLLVLSLHKVRDLAVFHRAQKRDVARTRSADSEIAHAGITTDEDRLAYDSLRLIIADLINDLPESNRRIIDLRIEGHAVSDIATRSGRSKRTVERTLKSFRERLRALVESEDD</sequence>
<dbReference type="PANTHER" id="PTHR43133">
    <property type="entry name" value="RNA POLYMERASE ECF-TYPE SIGMA FACTO"/>
    <property type="match status" value="1"/>
</dbReference>
<dbReference type="SUPFAM" id="SSF88946">
    <property type="entry name" value="Sigma2 domain of RNA polymerase sigma factors"/>
    <property type="match status" value="1"/>
</dbReference>
<evidence type="ECO:0000313" key="7">
    <source>
        <dbReference type="EMBL" id="TWT95430.1"/>
    </source>
</evidence>
<dbReference type="InterPro" id="IPR036388">
    <property type="entry name" value="WH-like_DNA-bd_sf"/>
</dbReference>
<dbReference type="RefSeq" id="WP_146446266.1">
    <property type="nucleotide sequence ID" value="NZ_SJPR01000005.1"/>
</dbReference>
<dbReference type="InterPro" id="IPR013325">
    <property type="entry name" value="RNA_pol_sigma_r2"/>
</dbReference>
<dbReference type="GO" id="GO:0006352">
    <property type="term" value="P:DNA-templated transcription initiation"/>
    <property type="evidence" value="ECO:0007669"/>
    <property type="project" value="InterPro"/>
</dbReference>
<evidence type="ECO:0000259" key="6">
    <source>
        <dbReference type="Pfam" id="PF07638"/>
    </source>
</evidence>
<evidence type="ECO:0000256" key="3">
    <source>
        <dbReference type="ARBA" id="ARBA00023082"/>
    </source>
</evidence>
<protein>
    <submittedName>
        <fullName evidence="7">RNA polymerase sigma factor</fullName>
    </submittedName>
</protein>
<organism evidence="7 8">
    <name type="scientific">Botrimarina colliarenosi</name>
    <dbReference type="NCBI Taxonomy" id="2528001"/>
    <lineage>
        <taxon>Bacteria</taxon>
        <taxon>Pseudomonadati</taxon>
        <taxon>Planctomycetota</taxon>
        <taxon>Planctomycetia</taxon>
        <taxon>Pirellulales</taxon>
        <taxon>Lacipirellulaceae</taxon>
        <taxon>Botrimarina</taxon>
    </lineage>
</organism>
<dbReference type="PANTHER" id="PTHR43133:SF8">
    <property type="entry name" value="RNA POLYMERASE SIGMA FACTOR HI_1459-RELATED"/>
    <property type="match status" value="1"/>
</dbReference>
<evidence type="ECO:0000256" key="4">
    <source>
        <dbReference type="ARBA" id="ARBA00023125"/>
    </source>
</evidence>
<dbReference type="Gene3D" id="1.10.1740.10">
    <property type="match status" value="1"/>
</dbReference>
<dbReference type="EMBL" id="SJPR01000005">
    <property type="protein sequence ID" value="TWT95430.1"/>
    <property type="molecule type" value="Genomic_DNA"/>
</dbReference>
<name>A0A5C6A7R7_9BACT</name>
<evidence type="ECO:0000256" key="1">
    <source>
        <dbReference type="ARBA" id="ARBA00010641"/>
    </source>
</evidence>
<dbReference type="InterPro" id="IPR053812">
    <property type="entry name" value="HTH_Sigma70_ECF-like"/>
</dbReference>
<evidence type="ECO:0000313" key="8">
    <source>
        <dbReference type="Proteomes" id="UP000317421"/>
    </source>
</evidence>
<dbReference type="OrthoDB" id="280689at2"/>
<gene>
    <name evidence="7" type="ORF">Pla108_35780</name>
</gene>
<dbReference type="Proteomes" id="UP000317421">
    <property type="component" value="Unassembled WGS sequence"/>
</dbReference>
<comment type="similarity">
    <text evidence="1">Belongs to the sigma-70 factor family. ECF subfamily.</text>
</comment>
<dbReference type="InterPro" id="IPR039425">
    <property type="entry name" value="RNA_pol_sigma-70-like"/>
</dbReference>
<comment type="caution">
    <text evidence="7">The sequence shown here is derived from an EMBL/GenBank/DDBJ whole genome shotgun (WGS) entry which is preliminary data.</text>
</comment>
<keyword evidence="5" id="KW-0804">Transcription</keyword>
<evidence type="ECO:0000256" key="5">
    <source>
        <dbReference type="ARBA" id="ARBA00023163"/>
    </source>
</evidence>
<proteinExistence type="inferred from homology"/>
<keyword evidence="2" id="KW-0805">Transcription regulation</keyword>
<accession>A0A5C6A7R7</accession>
<keyword evidence="3" id="KW-0731">Sigma factor</keyword>
<keyword evidence="8" id="KW-1185">Reference proteome</keyword>
<evidence type="ECO:0000256" key="2">
    <source>
        <dbReference type="ARBA" id="ARBA00023015"/>
    </source>
</evidence>
<dbReference type="AlphaFoldDB" id="A0A5C6A7R7"/>
<feature type="domain" description="RNA polymerase sigma-70 ECF-like HTH" evidence="6">
    <location>
        <begin position="17"/>
        <end position="194"/>
    </location>
</feature>
<dbReference type="Pfam" id="PF07638">
    <property type="entry name" value="Sigma70_ECF"/>
    <property type="match status" value="1"/>
</dbReference>
<reference evidence="7 8" key="1">
    <citation type="submission" date="2019-02" db="EMBL/GenBank/DDBJ databases">
        <title>Deep-cultivation of Planctomycetes and their phenomic and genomic characterization uncovers novel biology.</title>
        <authorList>
            <person name="Wiegand S."/>
            <person name="Jogler M."/>
            <person name="Boedeker C."/>
            <person name="Pinto D."/>
            <person name="Vollmers J."/>
            <person name="Rivas-Marin E."/>
            <person name="Kohn T."/>
            <person name="Peeters S.H."/>
            <person name="Heuer A."/>
            <person name="Rast P."/>
            <person name="Oberbeckmann S."/>
            <person name="Bunk B."/>
            <person name="Jeske O."/>
            <person name="Meyerdierks A."/>
            <person name="Storesund J.E."/>
            <person name="Kallscheuer N."/>
            <person name="Luecker S."/>
            <person name="Lage O.M."/>
            <person name="Pohl T."/>
            <person name="Merkel B.J."/>
            <person name="Hornburger P."/>
            <person name="Mueller R.-W."/>
            <person name="Bruemmer F."/>
            <person name="Labrenz M."/>
            <person name="Spormann A.M."/>
            <person name="Op Den Camp H."/>
            <person name="Overmann J."/>
            <person name="Amann R."/>
            <person name="Jetten M.S.M."/>
            <person name="Mascher T."/>
            <person name="Medema M.H."/>
            <person name="Devos D.P."/>
            <person name="Kaster A.-K."/>
            <person name="Ovreas L."/>
            <person name="Rohde M."/>
            <person name="Galperin M.Y."/>
            <person name="Jogler C."/>
        </authorList>
    </citation>
    <scope>NUCLEOTIDE SEQUENCE [LARGE SCALE GENOMIC DNA]</scope>
    <source>
        <strain evidence="7 8">Pla108</strain>
    </source>
</reference>
<dbReference type="GO" id="GO:0016987">
    <property type="term" value="F:sigma factor activity"/>
    <property type="evidence" value="ECO:0007669"/>
    <property type="project" value="UniProtKB-KW"/>
</dbReference>
<dbReference type="SUPFAM" id="SSF88659">
    <property type="entry name" value="Sigma3 and sigma4 domains of RNA polymerase sigma factors"/>
    <property type="match status" value="1"/>
</dbReference>
<dbReference type="Gene3D" id="1.10.10.10">
    <property type="entry name" value="Winged helix-like DNA-binding domain superfamily/Winged helix DNA-binding domain"/>
    <property type="match status" value="1"/>
</dbReference>
<dbReference type="GO" id="GO:0003677">
    <property type="term" value="F:DNA binding"/>
    <property type="evidence" value="ECO:0007669"/>
    <property type="project" value="UniProtKB-KW"/>
</dbReference>